<dbReference type="GO" id="GO:0003700">
    <property type="term" value="F:DNA-binding transcription factor activity"/>
    <property type="evidence" value="ECO:0007669"/>
    <property type="project" value="InterPro"/>
</dbReference>
<dbReference type="SUPFAM" id="SSF46689">
    <property type="entry name" value="Homeodomain-like"/>
    <property type="match status" value="1"/>
</dbReference>
<organism evidence="5 6">
    <name type="scientific">Flavihumibacter solisilvae</name>
    <dbReference type="NCBI Taxonomy" id="1349421"/>
    <lineage>
        <taxon>Bacteria</taxon>
        <taxon>Pseudomonadati</taxon>
        <taxon>Bacteroidota</taxon>
        <taxon>Chitinophagia</taxon>
        <taxon>Chitinophagales</taxon>
        <taxon>Chitinophagaceae</taxon>
        <taxon>Flavihumibacter</taxon>
    </lineage>
</organism>
<keyword evidence="6" id="KW-1185">Reference proteome</keyword>
<protein>
    <submittedName>
        <fullName evidence="5">AraC family transcriptional regulator</fullName>
    </submittedName>
</protein>
<dbReference type="InterPro" id="IPR020449">
    <property type="entry name" value="Tscrpt_reg_AraC-type_HTH"/>
</dbReference>
<proteinExistence type="predicted"/>
<evidence type="ECO:0000256" key="1">
    <source>
        <dbReference type="ARBA" id="ARBA00023015"/>
    </source>
</evidence>
<dbReference type="Pfam" id="PF12833">
    <property type="entry name" value="HTH_18"/>
    <property type="match status" value="1"/>
</dbReference>
<dbReference type="PANTHER" id="PTHR43280:SF32">
    <property type="entry name" value="TRANSCRIPTIONAL REGULATORY PROTEIN"/>
    <property type="match status" value="1"/>
</dbReference>
<keyword evidence="2" id="KW-0238">DNA-binding</keyword>
<dbReference type="PRINTS" id="PR00032">
    <property type="entry name" value="HTHARAC"/>
</dbReference>
<evidence type="ECO:0000313" key="5">
    <source>
        <dbReference type="EMBL" id="KIC94431.1"/>
    </source>
</evidence>
<evidence type="ECO:0000313" key="6">
    <source>
        <dbReference type="Proteomes" id="UP000031408"/>
    </source>
</evidence>
<comment type="caution">
    <text evidence="5">The sequence shown here is derived from an EMBL/GenBank/DDBJ whole genome shotgun (WGS) entry which is preliminary data.</text>
</comment>
<dbReference type="EMBL" id="JSVC01000013">
    <property type="protein sequence ID" value="KIC94431.1"/>
    <property type="molecule type" value="Genomic_DNA"/>
</dbReference>
<dbReference type="SMART" id="SM00342">
    <property type="entry name" value="HTH_ARAC"/>
    <property type="match status" value="1"/>
</dbReference>
<gene>
    <name evidence="5" type="ORF">OI18_12560</name>
</gene>
<evidence type="ECO:0000256" key="2">
    <source>
        <dbReference type="ARBA" id="ARBA00023125"/>
    </source>
</evidence>
<keyword evidence="1" id="KW-0805">Transcription regulation</keyword>
<dbReference type="InterPro" id="IPR018060">
    <property type="entry name" value="HTH_AraC"/>
</dbReference>
<dbReference type="AlphaFoldDB" id="A0A0C1L4B6"/>
<dbReference type="RefSeq" id="WP_039140193.1">
    <property type="nucleotide sequence ID" value="NZ_JSVC01000013.1"/>
</dbReference>
<dbReference type="GO" id="GO:0043565">
    <property type="term" value="F:sequence-specific DNA binding"/>
    <property type="evidence" value="ECO:0007669"/>
    <property type="project" value="InterPro"/>
</dbReference>
<evidence type="ECO:0000256" key="3">
    <source>
        <dbReference type="ARBA" id="ARBA00023163"/>
    </source>
</evidence>
<dbReference type="PANTHER" id="PTHR43280">
    <property type="entry name" value="ARAC-FAMILY TRANSCRIPTIONAL REGULATOR"/>
    <property type="match status" value="1"/>
</dbReference>
<accession>A0A0C1L4B6</accession>
<dbReference type="Proteomes" id="UP000031408">
    <property type="component" value="Unassembled WGS sequence"/>
</dbReference>
<evidence type="ECO:0000259" key="4">
    <source>
        <dbReference type="PROSITE" id="PS01124"/>
    </source>
</evidence>
<keyword evidence="3" id="KW-0804">Transcription</keyword>
<dbReference type="Gene3D" id="1.10.10.60">
    <property type="entry name" value="Homeodomain-like"/>
    <property type="match status" value="1"/>
</dbReference>
<dbReference type="OrthoDB" id="646090at2"/>
<dbReference type="PROSITE" id="PS01124">
    <property type="entry name" value="HTH_ARAC_FAMILY_2"/>
    <property type="match status" value="1"/>
</dbReference>
<dbReference type="STRING" id="1349421.OI18_12560"/>
<reference evidence="5 6" key="1">
    <citation type="submission" date="2014-11" db="EMBL/GenBank/DDBJ databases">
        <title>Genome sequence of Flavihumibacter solisilvae 3-3.</title>
        <authorList>
            <person name="Zhou G."/>
            <person name="Li M."/>
            <person name="Wang G."/>
        </authorList>
    </citation>
    <scope>NUCLEOTIDE SEQUENCE [LARGE SCALE GENOMIC DNA]</scope>
    <source>
        <strain evidence="5 6">3-3</strain>
    </source>
</reference>
<name>A0A0C1L4B6_9BACT</name>
<feature type="domain" description="HTH araC/xylS-type" evidence="4">
    <location>
        <begin position="206"/>
        <end position="304"/>
    </location>
</feature>
<sequence>MPRGNITVRTLHELYQQLGLPTDSLEDESGFTIHYLEDTFKDLPFRSEPFRPNYFSFLFIKNAFGHYTIDDQQFEVTSNTVYFTNPGNYRVFEWERLEHTCLITFGEGFLKEYVHNDVYRDFSFLLTETVSPRVLTQEQFNQVEELCGLIHKEYKGHSLYKNKIIGALVIALLLKIKEYFFQEYNPIYEGNRSSRIVKNFKLNIERHFRDLISGKTNTQLRVQDYADLQSLHVNYLSSVISSKTGKTISSWIADKTVTEAKVMLQDEALSIKEIAARLGFLETPHFSNYFKKHSSASPAEYRKQYFNTNS</sequence>
<dbReference type="InterPro" id="IPR009057">
    <property type="entry name" value="Homeodomain-like_sf"/>
</dbReference>